<name>S2LCD1_LITA3</name>
<reference evidence="2 3" key="1">
    <citation type="journal article" date="2013" name="Genome Announc.">
        <title>Draft genome sequence of the moderately halophilic gammaproteobacterium Halomonas anticariensis FP35.</title>
        <authorList>
            <person name="Tahrioui A."/>
            <person name="Quesada E."/>
            <person name="Llamas I."/>
        </authorList>
    </citation>
    <scope>NUCLEOTIDE SEQUENCE [LARGE SCALE GENOMIC DNA]</scope>
    <source>
        <strain evidence="3">DSM 16096 / CECT 5854 / LMG 22089 / FP35</strain>
    </source>
</reference>
<dbReference type="PATRIC" id="fig|1121939.11.peg.2269"/>
<comment type="caution">
    <text evidence="2">The sequence shown here is derived from an EMBL/GenBank/DDBJ whole genome shotgun (WGS) entry which is preliminary data.</text>
</comment>
<feature type="domain" description="FAD-dependent urate hydroxylase HpyO/Asp monooxygenase CreE-like FAD/NAD(P)-binding" evidence="1">
    <location>
        <begin position="7"/>
        <end position="167"/>
    </location>
</feature>
<dbReference type="PANTHER" id="PTHR40254">
    <property type="entry name" value="BLR0577 PROTEIN"/>
    <property type="match status" value="1"/>
</dbReference>
<proteinExistence type="predicted"/>
<gene>
    <name evidence="2" type="ORF">L861_15175</name>
</gene>
<dbReference type="InterPro" id="IPR038732">
    <property type="entry name" value="HpyO/CreE_NAD-binding"/>
</dbReference>
<dbReference type="InterPro" id="IPR036188">
    <property type="entry name" value="FAD/NAD-bd_sf"/>
</dbReference>
<dbReference type="Proteomes" id="UP000014463">
    <property type="component" value="Unassembled WGS sequence"/>
</dbReference>
<dbReference type="PANTHER" id="PTHR40254:SF1">
    <property type="entry name" value="BLR0577 PROTEIN"/>
    <property type="match status" value="1"/>
</dbReference>
<dbReference type="SUPFAM" id="SSF51905">
    <property type="entry name" value="FAD/NAD(P)-binding domain"/>
    <property type="match status" value="1"/>
</dbReference>
<dbReference type="OrthoDB" id="9790219at2"/>
<protein>
    <recommendedName>
        <fullName evidence="1">FAD-dependent urate hydroxylase HpyO/Asp monooxygenase CreE-like FAD/NAD(P)-binding domain-containing protein</fullName>
    </recommendedName>
</protein>
<organism evidence="2 3">
    <name type="scientific">Litchfieldella anticariensis (strain DSM 16096 / CECT 5854 / CIP 108499 / LMG 22089 / FP35)</name>
    <name type="common">Halomonas anticariensis</name>
    <dbReference type="NCBI Taxonomy" id="1121939"/>
    <lineage>
        <taxon>Bacteria</taxon>
        <taxon>Pseudomonadati</taxon>
        <taxon>Pseudomonadota</taxon>
        <taxon>Gammaproteobacteria</taxon>
        <taxon>Oceanospirillales</taxon>
        <taxon>Halomonadaceae</taxon>
        <taxon>Litchfieldella</taxon>
    </lineage>
</organism>
<dbReference type="RefSeq" id="WP_016416780.1">
    <property type="nucleotide sequence ID" value="NZ_AUAB01000002.1"/>
</dbReference>
<dbReference type="STRING" id="1121939.L861_15175"/>
<sequence length="514" mass="57534">MEKVICIVGGGAASIAFLDGFMKELKGKQGSGYTIYVVEKNPTFGPGAAYYDDLGSNLLNTKTGFITIFPERKGDFYDWLHNHPEHWQWKYPNFDASYDTYAPRPLFGQYLQSAFSQTVSNAVKMGVKVVPVNAEVMDVKKHREGYSVETACSISIYADYVFLMCGTLENARQDTPKMSSGVISNPYPVSKLTSWLGKNKNIAVIGSRLSAIDTIIALKEAGHLGKIVMYSRSGYFPSVRGTQGRFSPRNLTPENIKNIKSKKSSLSLKEIVDMVKDDLEFYFRDHPDDPQEPLALPTPIKDFGAFLSDEITLAEGPRGWQAVLYATNAIIDDLWGLIRDEEREIFRERYLSMFLSYRVSIPRENAIKIKKYFDDGALEFKSGPVRVEKNENGLPMVINEMSAEDVFDFAVLATGSPKRLSKSNSTLMTNLEEQGLISSHPHGGLEVAEDTYRVIREDGKPENGLFAVGEVTSGKFFFTSALDIICRHAQRAAASFYEDSHKSEYIPYRADGTR</sequence>
<dbReference type="eggNOG" id="COG4529">
    <property type="taxonomic scope" value="Bacteria"/>
</dbReference>
<dbReference type="Gene3D" id="3.50.50.60">
    <property type="entry name" value="FAD/NAD(P)-binding domain"/>
    <property type="match status" value="1"/>
</dbReference>
<evidence type="ECO:0000313" key="2">
    <source>
        <dbReference type="EMBL" id="EPC02376.1"/>
    </source>
</evidence>
<evidence type="ECO:0000259" key="1">
    <source>
        <dbReference type="Pfam" id="PF13454"/>
    </source>
</evidence>
<accession>S2LCD1</accession>
<dbReference type="Pfam" id="PF13454">
    <property type="entry name" value="NAD_binding_9"/>
    <property type="match status" value="1"/>
</dbReference>
<dbReference type="EMBL" id="ASTJ01000025">
    <property type="protein sequence ID" value="EPC02376.1"/>
    <property type="molecule type" value="Genomic_DNA"/>
</dbReference>
<dbReference type="InterPro" id="IPR052189">
    <property type="entry name" value="L-asp_N-monooxygenase_NS-form"/>
</dbReference>
<keyword evidence="3" id="KW-1185">Reference proteome</keyword>
<evidence type="ECO:0000313" key="3">
    <source>
        <dbReference type="Proteomes" id="UP000014463"/>
    </source>
</evidence>
<dbReference type="AlphaFoldDB" id="S2LCD1"/>